<sequence length="451" mass="49025">MDATDLDRRARTRSGCIPPELVARLLEQGHADVVEVQAGRGEWFCALAWARVLGGQGRQAEALEVLGPYLATGWWPAVTAAAELLEGWGRAGEAIEITRVRMEAGHPMALEFHTRLLARHGRAEEAFTLLVPYADDWALATALVDVAGIAGRDEEAAALLTARIPADHHCDGPWCCRGLDADTAIGLLATVRERQGRIDEAVALLRRRRITSVNGRDQLADLLARHGRIEELRAYATTDGREDAVQRLARLLEERGDVKGAITMYEQAGEHAAGDPNSAHALAQLLARHGQGNEAIAVMRAQADAHNGDDWILHALSELCLDQGRPTEGLAHLDELAARRKSGEEWELFWMRLPLIAACGGVDEAVAQARAHPEGATWYAAGHIARLLAGAGRTEEAVTVLQQHDRRNSHDLAGYLIDLGRTEEALAVLQYTGPPPSPVPTAHLWSDEPPF</sequence>
<dbReference type="EMBL" id="JBEZNA010000003">
    <property type="protein sequence ID" value="MEU9576167.1"/>
    <property type="molecule type" value="Genomic_DNA"/>
</dbReference>
<reference evidence="1 2" key="1">
    <citation type="submission" date="2024-06" db="EMBL/GenBank/DDBJ databases">
        <title>The Natural Products Discovery Center: Release of the First 8490 Sequenced Strains for Exploring Actinobacteria Biosynthetic Diversity.</title>
        <authorList>
            <person name="Kalkreuter E."/>
            <person name="Kautsar S.A."/>
            <person name="Yang D."/>
            <person name="Bader C.D."/>
            <person name="Teijaro C.N."/>
            <person name="Fluegel L."/>
            <person name="Davis C.M."/>
            <person name="Simpson J.R."/>
            <person name="Lauterbach L."/>
            <person name="Steele A.D."/>
            <person name="Gui C."/>
            <person name="Meng S."/>
            <person name="Li G."/>
            <person name="Viehrig K."/>
            <person name="Ye F."/>
            <person name="Su P."/>
            <person name="Kiefer A.F."/>
            <person name="Nichols A."/>
            <person name="Cepeda A.J."/>
            <person name="Yan W."/>
            <person name="Fan B."/>
            <person name="Jiang Y."/>
            <person name="Adhikari A."/>
            <person name="Zheng C.-J."/>
            <person name="Schuster L."/>
            <person name="Cowan T.M."/>
            <person name="Smanski M.J."/>
            <person name="Chevrette M.G."/>
            <person name="De Carvalho L.P.S."/>
            <person name="Shen B."/>
        </authorList>
    </citation>
    <scope>NUCLEOTIDE SEQUENCE [LARGE SCALE GENOMIC DNA]</scope>
    <source>
        <strain evidence="1 2">NPDC048117</strain>
    </source>
</reference>
<dbReference type="Pfam" id="PF12895">
    <property type="entry name" value="ANAPC3"/>
    <property type="match status" value="1"/>
</dbReference>
<gene>
    <name evidence="1" type="ORF">AB0D95_02550</name>
</gene>
<evidence type="ECO:0000313" key="2">
    <source>
        <dbReference type="Proteomes" id="UP001551584"/>
    </source>
</evidence>
<accession>A0ABV3EJ28</accession>
<evidence type="ECO:0000313" key="1">
    <source>
        <dbReference type="EMBL" id="MEU9576167.1"/>
    </source>
</evidence>
<proteinExistence type="predicted"/>
<name>A0ABV3EJ28_9ACTN</name>
<comment type="caution">
    <text evidence="1">The sequence shown here is derived from an EMBL/GenBank/DDBJ whole genome shotgun (WGS) entry which is preliminary data.</text>
</comment>
<dbReference type="RefSeq" id="WP_359268220.1">
    <property type="nucleotide sequence ID" value="NZ_JBEZNA010000003.1"/>
</dbReference>
<keyword evidence="2" id="KW-1185">Reference proteome</keyword>
<protein>
    <submittedName>
        <fullName evidence="1">CDC27 family protein</fullName>
    </submittedName>
</protein>
<dbReference type="InterPro" id="IPR011990">
    <property type="entry name" value="TPR-like_helical_dom_sf"/>
</dbReference>
<organism evidence="1 2">
    <name type="scientific">Streptomyces chilikensis</name>
    <dbReference type="NCBI Taxonomy" id="1194079"/>
    <lineage>
        <taxon>Bacteria</taxon>
        <taxon>Bacillati</taxon>
        <taxon>Actinomycetota</taxon>
        <taxon>Actinomycetes</taxon>
        <taxon>Kitasatosporales</taxon>
        <taxon>Streptomycetaceae</taxon>
        <taxon>Streptomyces</taxon>
    </lineage>
</organism>
<dbReference type="Gene3D" id="1.25.40.10">
    <property type="entry name" value="Tetratricopeptide repeat domain"/>
    <property type="match status" value="1"/>
</dbReference>
<dbReference type="SUPFAM" id="SSF48452">
    <property type="entry name" value="TPR-like"/>
    <property type="match status" value="2"/>
</dbReference>
<dbReference type="Proteomes" id="UP001551584">
    <property type="component" value="Unassembled WGS sequence"/>
</dbReference>